<dbReference type="SUPFAM" id="SSF50494">
    <property type="entry name" value="Trypsin-like serine proteases"/>
    <property type="match status" value="1"/>
</dbReference>
<evidence type="ECO:0000259" key="1">
    <source>
        <dbReference type="Pfam" id="PF00089"/>
    </source>
</evidence>
<dbReference type="EMBL" id="JAWJWF010000001">
    <property type="protein sequence ID" value="KAK6640230.1"/>
    <property type="molecule type" value="Genomic_DNA"/>
</dbReference>
<comment type="caution">
    <text evidence="2">The sequence shown here is derived from an EMBL/GenBank/DDBJ whole genome shotgun (WGS) entry which is preliminary data.</text>
</comment>
<dbReference type="Gene3D" id="2.40.10.10">
    <property type="entry name" value="Trypsin-like serine proteases"/>
    <property type="match status" value="1"/>
</dbReference>
<dbReference type="InterPro" id="IPR043504">
    <property type="entry name" value="Peptidase_S1_PA_chymotrypsin"/>
</dbReference>
<gene>
    <name evidence="2" type="ORF">RUM44_011916</name>
</gene>
<protein>
    <recommendedName>
        <fullName evidence="1">Peptidase S1 domain-containing protein</fullName>
    </recommendedName>
</protein>
<dbReference type="Pfam" id="PF00089">
    <property type="entry name" value="Trypsin"/>
    <property type="match status" value="1"/>
</dbReference>
<proteinExistence type="predicted"/>
<dbReference type="InterPro" id="IPR009003">
    <property type="entry name" value="Peptidase_S1_PA"/>
</dbReference>
<dbReference type="InterPro" id="IPR001254">
    <property type="entry name" value="Trypsin_dom"/>
</dbReference>
<dbReference type="Proteomes" id="UP001359485">
    <property type="component" value="Unassembled WGS sequence"/>
</dbReference>
<accession>A0ABR1B9V6</accession>
<name>A0ABR1B9V6_POLSC</name>
<reference evidence="2 3" key="1">
    <citation type="submission" date="2023-09" db="EMBL/GenBank/DDBJ databases">
        <title>Genomes of two closely related lineages of the louse Polyplax serrata with different host specificities.</title>
        <authorList>
            <person name="Martinu J."/>
            <person name="Tarabai H."/>
            <person name="Stefka J."/>
            <person name="Hypsa V."/>
        </authorList>
    </citation>
    <scope>NUCLEOTIDE SEQUENCE [LARGE SCALE GENOMIC DNA]</scope>
    <source>
        <strain evidence="2">98ZLc_SE</strain>
    </source>
</reference>
<keyword evidence="3" id="KW-1185">Reference proteome</keyword>
<evidence type="ECO:0000313" key="2">
    <source>
        <dbReference type="EMBL" id="KAK6640230.1"/>
    </source>
</evidence>
<organism evidence="2 3">
    <name type="scientific">Polyplax serrata</name>
    <name type="common">Common mouse louse</name>
    <dbReference type="NCBI Taxonomy" id="468196"/>
    <lineage>
        <taxon>Eukaryota</taxon>
        <taxon>Metazoa</taxon>
        <taxon>Ecdysozoa</taxon>
        <taxon>Arthropoda</taxon>
        <taxon>Hexapoda</taxon>
        <taxon>Insecta</taxon>
        <taxon>Pterygota</taxon>
        <taxon>Neoptera</taxon>
        <taxon>Paraneoptera</taxon>
        <taxon>Psocodea</taxon>
        <taxon>Troctomorpha</taxon>
        <taxon>Phthiraptera</taxon>
        <taxon>Anoplura</taxon>
        <taxon>Polyplacidae</taxon>
        <taxon>Polyplax</taxon>
    </lineage>
</organism>
<feature type="domain" description="Peptidase S1" evidence="1">
    <location>
        <begin position="30"/>
        <end position="97"/>
    </location>
</feature>
<sequence>MALGYPTSVSILIVSGVKTNISKIYIVERTGSMKRESGGRVLRVKRFYLNPKYKKTKIDLIELDSQIVFNENSQPIRLTDREARPGEKALISGWGSLHFRLRARAQGPGYPV</sequence>
<evidence type="ECO:0000313" key="3">
    <source>
        <dbReference type="Proteomes" id="UP001359485"/>
    </source>
</evidence>